<dbReference type="AlphaFoldDB" id="A0A4V1L5I0"/>
<keyword evidence="1" id="KW-0812">Transmembrane</keyword>
<evidence type="ECO:0000313" key="3">
    <source>
        <dbReference type="Proteomes" id="UP000289437"/>
    </source>
</evidence>
<keyword evidence="1" id="KW-1133">Transmembrane helix</keyword>
<organism evidence="2 3">
    <name type="scientific">Granulicella sibirica</name>
    <dbReference type="NCBI Taxonomy" id="2479048"/>
    <lineage>
        <taxon>Bacteria</taxon>
        <taxon>Pseudomonadati</taxon>
        <taxon>Acidobacteriota</taxon>
        <taxon>Terriglobia</taxon>
        <taxon>Terriglobales</taxon>
        <taxon>Acidobacteriaceae</taxon>
        <taxon>Granulicella</taxon>
    </lineage>
</organism>
<proteinExistence type="predicted"/>
<evidence type="ECO:0000313" key="2">
    <source>
        <dbReference type="EMBL" id="RXH55834.1"/>
    </source>
</evidence>
<keyword evidence="3" id="KW-1185">Reference proteome</keyword>
<accession>A0A4V1L5I0</accession>
<reference evidence="2 3" key="1">
    <citation type="submission" date="2018-11" db="EMBL/GenBank/DDBJ databases">
        <authorList>
            <person name="Mardanov A.V."/>
            <person name="Ravin N.V."/>
            <person name="Dedysh S.N."/>
        </authorList>
    </citation>
    <scope>NUCLEOTIDE SEQUENCE [LARGE SCALE GENOMIC DNA]</scope>
    <source>
        <strain evidence="2 3">AF10</strain>
    </source>
</reference>
<keyword evidence="1" id="KW-0472">Membrane</keyword>
<sequence>MKIVHTEMELRASGTERLRRAADGARLHALARRLRLAVYVVVLVAAALLVDSLLLK</sequence>
<protein>
    <submittedName>
        <fullName evidence="2">Uncharacterized protein</fullName>
    </submittedName>
</protein>
<evidence type="ECO:0000256" key="1">
    <source>
        <dbReference type="SAM" id="Phobius"/>
    </source>
</evidence>
<reference evidence="3" key="2">
    <citation type="submission" date="2019-02" db="EMBL/GenBank/DDBJ databases">
        <title>Granulicella sibirica sp. nov., a psychrotolerant acidobacterium isolated from an organic soil layer in forested tundra, West Siberia.</title>
        <authorList>
            <person name="Oshkin I.Y."/>
            <person name="Kulichevskaya I.S."/>
            <person name="Rijpstra W.I.C."/>
            <person name="Sinninghe Damste J.S."/>
            <person name="Rakitin A.L."/>
            <person name="Ravin N.V."/>
            <person name="Dedysh S.N."/>
        </authorList>
    </citation>
    <scope>NUCLEOTIDE SEQUENCE [LARGE SCALE GENOMIC DNA]</scope>
    <source>
        <strain evidence="3">AF10</strain>
    </source>
</reference>
<gene>
    <name evidence="2" type="ORF">GRAN_2691</name>
</gene>
<feature type="transmembrane region" description="Helical" evidence="1">
    <location>
        <begin position="36"/>
        <end position="55"/>
    </location>
</feature>
<name>A0A4V1L5I0_9BACT</name>
<comment type="caution">
    <text evidence="2">The sequence shown here is derived from an EMBL/GenBank/DDBJ whole genome shotgun (WGS) entry which is preliminary data.</text>
</comment>
<dbReference type="Proteomes" id="UP000289437">
    <property type="component" value="Unassembled WGS sequence"/>
</dbReference>
<dbReference type="EMBL" id="RDSM01000002">
    <property type="protein sequence ID" value="RXH55834.1"/>
    <property type="molecule type" value="Genomic_DNA"/>
</dbReference>